<sequence length="221" mass="22020">MAGSPAAWVTAAVAGIAAPAAAMVVLAAGNDSAPMAVFGGPLLAVGLMGTGMIAASAAGRLWIGVGLSLIAGACLVLLAHALGMALPLHPLSVALAMLVASLSFAARGALFARSAADKGWWIAVFVVGGEAAILATAVALPKSLPAWLLTLLPAQWASMAIQSALTGAGTGARGAIAALLALAGTAATTLLVARLWPRRWPYLIMFTAWLALSALVWHQSA</sequence>
<evidence type="ECO:0000313" key="2">
    <source>
        <dbReference type="EMBL" id="OBV12402.1"/>
    </source>
</evidence>
<accession>A0A1A7BLP5</accession>
<evidence type="ECO:0000313" key="3">
    <source>
        <dbReference type="Proteomes" id="UP000092484"/>
    </source>
</evidence>
<keyword evidence="1" id="KW-0812">Transmembrane</keyword>
<feature type="transmembrane region" description="Helical" evidence="1">
    <location>
        <begin position="199"/>
        <end position="217"/>
    </location>
</feature>
<dbReference type="Proteomes" id="UP000092484">
    <property type="component" value="Unassembled WGS sequence"/>
</dbReference>
<organism evidence="2 3">
    <name type="scientific">Erythrobacter dokdonensis DSW-74</name>
    <dbReference type="NCBI Taxonomy" id="1300349"/>
    <lineage>
        <taxon>Bacteria</taxon>
        <taxon>Pseudomonadati</taxon>
        <taxon>Pseudomonadota</taxon>
        <taxon>Alphaproteobacteria</taxon>
        <taxon>Sphingomonadales</taxon>
        <taxon>Erythrobacteraceae</taxon>
        <taxon>Erythrobacter/Porphyrobacter group</taxon>
        <taxon>Erythrobacter</taxon>
    </lineage>
</organism>
<protein>
    <submittedName>
        <fullName evidence="2">Uncharacterized protein</fullName>
    </submittedName>
</protein>
<dbReference type="EMBL" id="LZYB01000001">
    <property type="protein sequence ID" value="OBV12402.1"/>
    <property type="molecule type" value="Genomic_DNA"/>
</dbReference>
<feature type="transmembrane region" description="Helical" evidence="1">
    <location>
        <begin position="175"/>
        <end position="193"/>
    </location>
</feature>
<feature type="transmembrane region" description="Helical" evidence="1">
    <location>
        <begin position="119"/>
        <end position="140"/>
    </location>
</feature>
<feature type="transmembrane region" description="Helical" evidence="1">
    <location>
        <begin position="32"/>
        <end position="54"/>
    </location>
</feature>
<dbReference type="STRING" id="1300349.I603_0533"/>
<feature type="transmembrane region" description="Helical" evidence="1">
    <location>
        <begin position="61"/>
        <end position="85"/>
    </location>
</feature>
<dbReference type="PATRIC" id="fig|1300349.4.peg.530"/>
<keyword evidence="3" id="KW-1185">Reference proteome</keyword>
<dbReference type="AlphaFoldDB" id="A0A1A7BLP5"/>
<reference evidence="2 3" key="1">
    <citation type="submission" date="2016-06" db="EMBL/GenBank/DDBJ databases">
        <title>Genome sequence of Porphyrobacter dokdonensis DSW-74.</title>
        <authorList>
            <person name="Kim J.F."/>
            <person name="Song J.Y."/>
        </authorList>
    </citation>
    <scope>NUCLEOTIDE SEQUENCE [LARGE SCALE GENOMIC DNA]</scope>
    <source>
        <strain evidence="2 3">DSW-74</strain>
    </source>
</reference>
<comment type="caution">
    <text evidence="2">The sequence shown here is derived from an EMBL/GenBank/DDBJ whole genome shotgun (WGS) entry which is preliminary data.</text>
</comment>
<proteinExistence type="predicted"/>
<name>A0A1A7BLP5_9SPHN</name>
<feature type="transmembrane region" description="Helical" evidence="1">
    <location>
        <begin position="91"/>
        <end position="112"/>
    </location>
</feature>
<keyword evidence="1" id="KW-0472">Membrane</keyword>
<gene>
    <name evidence="2" type="ORF">I603_0533</name>
</gene>
<keyword evidence="1" id="KW-1133">Transmembrane helix</keyword>
<evidence type="ECO:0000256" key="1">
    <source>
        <dbReference type="SAM" id="Phobius"/>
    </source>
</evidence>